<evidence type="ECO:0000256" key="1">
    <source>
        <dbReference type="SAM" id="Phobius"/>
    </source>
</evidence>
<name>A0A7S2S6J3_9STRA</name>
<feature type="transmembrane region" description="Helical" evidence="1">
    <location>
        <begin position="68"/>
        <end position="86"/>
    </location>
</feature>
<keyword evidence="1" id="KW-0812">Transmembrane</keyword>
<dbReference type="AlphaFoldDB" id="A0A7S2S6J3"/>
<proteinExistence type="predicted"/>
<gene>
    <name evidence="2" type="ORF">EANT1437_LOCUS12330</name>
</gene>
<feature type="transmembrane region" description="Helical" evidence="1">
    <location>
        <begin position="224"/>
        <end position="243"/>
    </location>
</feature>
<organism evidence="2">
    <name type="scientific">Eucampia antarctica</name>
    <dbReference type="NCBI Taxonomy" id="49252"/>
    <lineage>
        <taxon>Eukaryota</taxon>
        <taxon>Sar</taxon>
        <taxon>Stramenopiles</taxon>
        <taxon>Ochrophyta</taxon>
        <taxon>Bacillariophyta</taxon>
        <taxon>Mediophyceae</taxon>
        <taxon>Biddulphiophycidae</taxon>
        <taxon>Hemiaulales</taxon>
        <taxon>Hemiaulaceae</taxon>
        <taxon>Eucampia</taxon>
    </lineage>
</organism>
<sequence>MGFGRGNKDASATAVEDGSAWIVNNLFADFVLMNTQETLYMCMIGYTFLHGCKVFASVDKAASTSFKFVAMMMACTGGGIIVPIFLNIVPVPLANDSYPIAILISFLLHLYFPILREVVGLSGIVKALLVVLYEALRALVVIKLTYAAGTIIPASCFSFPVFGPIICGAIAGCGGAFLPFNKGLDPIKNGLAAPMVTALMASTCFHLFTHTSLSDGVVDAKNKAHVHIAFFFIVSGLVTAFKLRTRSQTAVVSKVKKEN</sequence>
<feature type="transmembrane region" description="Helical" evidence="1">
    <location>
        <begin position="190"/>
        <end position="209"/>
    </location>
</feature>
<dbReference type="EMBL" id="HBHI01024033">
    <property type="protein sequence ID" value="CAD9690496.1"/>
    <property type="molecule type" value="Transcribed_RNA"/>
</dbReference>
<feature type="transmembrane region" description="Helical" evidence="1">
    <location>
        <begin position="98"/>
        <end position="115"/>
    </location>
</feature>
<reference evidence="2" key="1">
    <citation type="submission" date="2021-01" db="EMBL/GenBank/DDBJ databases">
        <authorList>
            <person name="Corre E."/>
            <person name="Pelletier E."/>
            <person name="Niang G."/>
            <person name="Scheremetjew M."/>
            <person name="Finn R."/>
            <person name="Kale V."/>
            <person name="Holt S."/>
            <person name="Cochrane G."/>
            <person name="Meng A."/>
            <person name="Brown T."/>
            <person name="Cohen L."/>
        </authorList>
    </citation>
    <scope>NUCLEOTIDE SEQUENCE</scope>
    <source>
        <strain evidence="2">CCMP1452</strain>
    </source>
</reference>
<keyword evidence="1" id="KW-0472">Membrane</keyword>
<keyword evidence="1" id="KW-1133">Transmembrane helix</keyword>
<evidence type="ECO:0000313" key="2">
    <source>
        <dbReference type="EMBL" id="CAD9690496.1"/>
    </source>
</evidence>
<feature type="transmembrane region" description="Helical" evidence="1">
    <location>
        <begin position="127"/>
        <end position="146"/>
    </location>
</feature>
<protein>
    <submittedName>
        <fullName evidence="2">Uncharacterized protein</fullName>
    </submittedName>
</protein>
<accession>A0A7S2S6J3</accession>
<feature type="transmembrane region" description="Helical" evidence="1">
    <location>
        <begin position="152"/>
        <end position="178"/>
    </location>
</feature>